<feature type="compositionally biased region" description="Basic and acidic residues" evidence="1">
    <location>
        <begin position="433"/>
        <end position="450"/>
    </location>
</feature>
<evidence type="ECO:0000313" key="3">
    <source>
        <dbReference type="Proteomes" id="UP000076584"/>
    </source>
</evidence>
<feature type="compositionally biased region" description="Polar residues" evidence="1">
    <location>
        <begin position="391"/>
        <end position="405"/>
    </location>
</feature>
<feature type="non-terminal residue" evidence="2">
    <location>
        <position position="1"/>
    </location>
</feature>
<accession>A0A167BSK3</accession>
<name>A0A167BSK3_COLIC</name>
<dbReference type="Proteomes" id="UP000076584">
    <property type="component" value="Unassembled WGS sequence"/>
</dbReference>
<reference evidence="2 3" key="1">
    <citation type="submission" date="2015-06" db="EMBL/GenBank/DDBJ databases">
        <title>Survival trade-offs in plant roots during colonization by closely related pathogenic and mutualistic fungi.</title>
        <authorList>
            <person name="Hacquard S."/>
            <person name="Kracher B."/>
            <person name="Hiruma K."/>
            <person name="Weinman A."/>
            <person name="Muench P."/>
            <person name="Garrido Oter R."/>
            <person name="Ver Loren van Themaat E."/>
            <person name="Dallerey J.-F."/>
            <person name="Damm U."/>
            <person name="Henrissat B."/>
            <person name="Lespinet O."/>
            <person name="Thon M."/>
            <person name="Kemen E."/>
            <person name="McHardy A.C."/>
            <person name="Schulze-Lefert P."/>
            <person name="O'Connell R.J."/>
        </authorList>
    </citation>
    <scope>NUCLEOTIDE SEQUENCE [LARGE SCALE GENOMIC DNA]</scope>
    <source>
        <strain evidence="2 3">MAFF 238704</strain>
    </source>
</reference>
<dbReference type="InterPro" id="IPR001005">
    <property type="entry name" value="SANT/Myb"/>
</dbReference>
<feature type="compositionally biased region" description="Basic and acidic residues" evidence="1">
    <location>
        <begin position="406"/>
        <end position="420"/>
    </location>
</feature>
<protein>
    <recommendedName>
        <fullName evidence="4">Myb-like domain-containing protein</fullName>
    </recommendedName>
</protein>
<feature type="region of interest" description="Disordered" evidence="1">
    <location>
        <begin position="202"/>
        <end position="257"/>
    </location>
</feature>
<evidence type="ECO:0000256" key="1">
    <source>
        <dbReference type="SAM" id="MobiDB-lite"/>
    </source>
</evidence>
<feature type="compositionally biased region" description="Basic residues" evidence="1">
    <location>
        <begin position="202"/>
        <end position="212"/>
    </location>
</feature>
<keyword evidence="3" id="KW-1185">Reference proteome</keyword>
<organism evidence="2 3">
    <name type="scientific">Colletotrichum incanum</name>
    <name type="common">Soybean anthracnose fungus</name>
    <dbReference type="NCBI Taxonomy" id="1573173"/>
    <lineage>
        <taxon>Eukaryota</taxon>
        <taxon>Fungi</taxon>
        <taxon>Dikarya</taxon>
        <taxon>Ascomycota</taxon>
        <taxon>Pezizomycotina</taxon>
        <taxon>Sordariomycetes</taxon>
        <taxon>Hypocreomycetidae</taxon>
        <taxon>Glomerellales</taxon>
        <taxon>Glomerellaceae</taxon>
        <taxon>Colletotrichum</taxon>
        <taxon>Colletotrichum spaethianum species complex</taxon>
    </lineage>
</organism>
<evidence type="ECO:0000313" key="2">
    <source>
        <dbReference type="EMBL" id="KZL81683.1"/>
    </source>
</evidence>
<evidence type="ECO:0008006" key="4">
    <source>
        <dbReference type="Google" id="ProtNLM"/>
    </source>
</evidence>
<gene>
    <name evidence="2" type="ORF">CI238_12475</name>
</gene>
<feature type="region of interest" description="Disordered" evidence="1">
    <location>
        <begin position="391"/>
        <end position="450"/>
    </location>
</feature>
<dbReference type="CDD" id="cd00167">
    <property type="entry name" value="SANT"/>
    <property type="match status" value="1"/>
</dbReference>
<comment type="caution">
    <text evidence="2">The sequence shown here is derived from an EMBL/GenBank/DDBJ whole genome shotgun (WGS) entry which is preliminary data.</text>
</comment>
<feature type="compositionally biased region" description="Low complexity" evidence="1">
    <location>
        <begin position="215"/>
        <end position="227"/>
    </location>
</feature>
<proteinExistence type="predicted"/>
<sequence length="450" mass="49906">LNTTFLSIHLTYPVYSNEQLHFFGIIPLPSNNAYPFPLLDGSAESRLRCCELPAGIPPFLPPPIYTFRFVGSKFLPSLIKPSFQDDAKNARRFHTRRPRVYFPDSNSSTSTVRKRFYEEKMSPTMQLAPHTATYTPTSDAMDRHEYGVTKNRKAASTGGGRAWSEDEEVYLLQTRLQKMPYKHIAAHLKKTELACRLHYHQLSHGSNRRKQRTTSVSSGSSVNHSPVMQPTMPSPIRESTPRSVSPPGRSTSYAPVSPAPMQLPSIMGNGASPRLPAILPKPVCMTLPPRTASPNRGYPTPLPEPHSAALPPASFQSMTGSLPMTPPLRLECTLPPTQPPVSHQHVDMNRLQSVYTAHRASFWAAVANDYGPGASPVVLEQAWKNGACCNQHQASTPITPTSSPDNTDRDSYDKPQDKTRISAILGIDANPRSPRERELVRRMEEQRVGA</sequence>
<dbReference type="AlphaFoldDB" id="A0A167BSK3"/>
<dbReference type="EMBL" id="LFIW01001608">
    <property type="protein sequence ID" value="KZL81683.1"/>
    <property type="molecule type" value="Genomic_DNA"/>
</dbReference>